<protein>
    <submittedName>
        <fullName evidence="4">OmpA family protein</fullName>
    </submittedName>
</protein>
<dbReference type="STRING" id="1542390.KX01_100"/>
<dbReference type="GO" id="GO:0016020">
    <property type="term" value="C:membrane"/>
    <property type="evidence" value="ECO:0007669"/>
    <property type="project" value="UniProtKB-UniRule"/>
</dbReference>
<evidence type="ECO:0000313" key="5">
    <source>
        <dbReference type="Proteomes" id="UP000182521"/>
    </source>
</evidence>
<dbReference type="PANTHER" id="PTHR30329">
    <property type="entry name" value="STATOR ELEMENT OF FLAGELLAR MOTOR COMPLEX"/>
    <property type="match status" value="1"/>
</dbReference>
<sequence>MKIIKITKLRLALVVPFILFLTSCADDKKDEKLSFPTLEVCSQQLLNSDSSFMCIDDETRNIQVNIKFASYSFALRDNAKKTLDELYAFLRLTKEQPFTIKGYASKTESALLKDSDHLITKQNIELSQARASSVKTYLVQKGLSPDNIKVEVMGYQDPVVTNDTQANRSVNQRVEITIKSQLVQQLDYLRKHFKHVNIDHYKRFFSNVYLMDKQSSEYVAQIYDSREKRQVLTSHFTIFVNQPFYADDGQIFTIASKPQPISEFNNDMKVFKLGEAKYNYVYKNITALTILNTNQEVKIGDYAIPTKMITPELPEQSFTMNKKITANVMEDVQNTTTLSSSFNNIIINKGKADGLVPGAEMFLYMPETRADGYPIPPKYLGYGFIYRLSDHYSIILIINSLQEISGEAMATTRI</sequence>
<organism evidence="4 5">
    <name type="scientific">Francisella frigiditurris</name>
    <dbReference type="NCBI Taxonomy" id="1542390"/>
    <lineage>
        <taxon>Bacteria</taxon>
        <taxon>Pseudomonadati</taxon>
        <taxon>Pseudomonadota</taxon>
        <taxon>Gammaproteobacteria</taxon>
        <taxon>Thiotrichales</taxon>
        <taxon>Francisellaceae</taxon>
        <taxon>Francisella</taxon>
    </lineage>
</organism>
<accession>A0A1J0KRW3</accession>
<dbReference type="InterPro" id="IPR050330">
    <property type="entry name" value="Bact_OuterMem_StrucFunc"/>
</dbReference>
<dbReference type="Proteomes" id="UP000182521">
    <property type="component" value="Chromosome"/>
</dbReference>
<dbReference type="KEGG" id="frc:KX01_100"/>
<dbReference type="Gene3D" id="3.30.1330.60">
    <property type="entry name" value="OmpA-like domain"/>
    <property type="match status" value="1"/>
</dbReference>
<reference evidence="5" key="1">
    <citation type="submission" date="2014-10" db="EMBL/GenBank/DDBJ databases">
        <authorList>
            <person name="Kuske C.R."/>
            <person name="Challacombe J.F."/>
            <person name="Daligault H.E."/>
            <person name="Davenport K.W."/>
            <person name="Johnson S.L."/>
            <person name="Siddaramappa S."/>
            <person name="Petersen J.M."/>
        </authorList>
    </citation>
    <scope>NUCLEOTIDE SEQUENCE [LARGE SCALE GENOMIC DNA]</scope>
    <source>
        <strain evidence="5">CA97-1460</strain>
    </source>
</reference>
<dbReference type="RefSeq" id="WP_071663134.1">
    <property type="nucleotide sequence ID" value="NZ_CP009654.1"/>
</dbReference>
<evidence type="ECO:0000313" key="4">
    <source>
        <dbReference type="EMBL" id="APC96390.1"/>
    </source>
</evidence>
<feature type="chain" id="PRO_5009614030" evidence="2">
    <location>
        <begin position="26"/>
        <end position="414"/>
    </location>
</feature>
<dbReference type="OrthoDB" id="9805832at2"/>
<keyword evidence="2" id="KW-0732">Signal</keyword>
<evidence type="ECO:0000256" key="1">
    <source>
        <dbReference type="PROSITE-ProRule" id="PRU00473"/>
    </source>
</evidence>
<gene>
    <name evidence="4" type="ORF">KX01_100</name>
</gene>
<evidence type="ECO:0000259" key="3">
    <source>
        <dbReference type="PROSITE" id="PS51123"/>
    </source>
</evidence>
<dbReference type="InterPro" id="IPR036737">
    <property type="entry name" value="OmpA-like_sf"/>
</dbReference>
<dbReference type="PROSITE" id="PS51257">
    <property type="entry name" value="PROKAR_LIPOPROTEIN"/>
    <property type="match status" value="1"/>
</dbReference>
<dbReference type="PROSITE" id="PS51123">
    <property type="entry name" value="OMPA_2"/>
    <property type="match status" value="1"/>
</dbReference>
<feature type="domain" description="OmpA-like" evidence="3">
    <location>
        <begin position="55"/>
        <end position="182"/>
    </location>
</feature>
<dbReference type="Pfam" id="PF00691">
    <property type="entry name" value="OmpA"/>
    <property type="match status" value="1"/>
</dbReference>
<keyword evidence="1" id="KW-0472">Membrane</keyword>
<name>A0A1J0KRW3_9GAMM</name>
<evidence type="ECO:0000256" key="2">
    <source>
        <dbReference type="SAM" id="SignalP"/>
    </source>
</evidence>
<dbReference type="PANTHER" id="PTHR30329:SF21">
    <property type="entry name" value="LIPOPROTEIN YIAD-RELATED"/>
    <property type="match status" value="1"/>
</dbReference>
<dbReference type="AlphaFoldDB" id="A0A1J0KRW3"/>
<dbReference type="InterPro" id="IPR006665">
    <property type="entry name" value="OmpA-like"/>
</dbReference>
<dbReference type="CDD" id="cd07185">
    <property type="entry name" value="OmpA_C-like"/>
    <property type="match status" value="1"/>
</dbReference>
<dbReference type="SUPFAM" id="SSF103088">
    <property type="entry name" value="OmpA-like"/>
    <property type="match status" value="1"/>
</dbReference>
<dbReference type="EMBL" id="CP009654">
    <property type="protein sequence ID" value="APC96390.1"/>
    <property type="molecule type" value="Genomic_DNA"/>
</dbReference>
<proteinExistence type="predicted"/>
<keyword evidence="5" id="KW-1185">Reference proteome</keyword>
<feature type="signal peptide" evidence="2">
    <location>
        <begin position="1"/>
        <end position="25"/>
    </location>
</feature>